<proteinExistence type="predicted"/>
<organism evidence="3 4">
    <name type="scientific">Tetrapyrgos nigripes</name>
    <dbReference type="NCBI Taxonomy" id="182062"/>
    <lineage>
        <taxon>Eukaryota</taxon>
        <taxon>Fungi</taxon>
        <taxon>Dikarya</taxon>
        <taxon>Basidiomycota</taxon>
        <taxon>Agaricomycotina</taxon>
        <taxon>Agaricomycetes</taxon>
        <taxon>Agaricomycetidae</taxon>
        <taxon>Agaricales</taxon>
        <taxon>Marasmiineae</taxon>
        <taxon>Marasmiaceae</taxon>
        <taxon>Tetrapyrgos</taxon>
    </lineage>
</organism>
<reference evidence="3 4" key="1">
    <citation type="journal article" date="2020" name="ISME J.">
        <title>Uncovering the hidden diversity of litter-decomposition mechanisms in mushroom-forming fungi.</title>
        <authorList>
            <person name="Floudas D."/>
            <person name="Bentzer J."/>
            <person name="Ahren D."/>
            <person name="Johansson T."/>
            <person name="Persson P."/>
            <person name="Tunlid A."/>
        </authorList>
    </citation>
    <scope>NUCLEOTIDE SEQUENCE [LARGE SCALE GENOMIC DNA]</scope>
    <source>
        <strain evidence="3 4">CBS 291.85</strain>
    </source>
</reference>
<evidence type="ECO:0000313" key="3">
    <source>
        <dbReference type="EMBL" id="KAF5366741.1"/>
    </source>
</evidence>
<dbReference type="SUPFAM" id="SSF55658">
    <property type="entry name" value="L9 N-domain-like"/>
    <property type="match status" value="1"/>
</dbReference>
<feature type="compositionally biased region" description="Low complexity" evidence="1">
    <location>
        <begin position="110"/>
        <end position="146"/>
    </location>
</feature>
<evidence type="ECO:0000313" key="4">
    <source>
        <dbReference type="Proteomes" id="UP000559256"/>
    </source>
</evidence>
<protein>
    <recommendedName>
        <fullName evidence="2">Ribonuclease H1 N-terminal domain-containing protein</fullName>
    </recommendedName>
</protein>
<dbReference type="AlphaFoldDB" id="A0A8H5LRI7"/>
<sequence>MKSPAFLLPSLKNIAEHFILDKKTGKGKGKAKDNGMPQGRAGGAAKLIEEYETLAKKQKDIDSNNSSSDSSDSNSHLYASDSDNSVGPYLVGVVESESESEFNTTPPPYTSLSHIASSTSSTSSHTSRPASTAATSSLPRSRTTLSVTPATPFAAHPNAPTARTANATPAPGSSLAAPSTSPTPHAANTKSKYKKAYFGYVVYRGRETGAFKFWNIVQSIITNDSIVLYKGFPTFQAARDVYSRTQDSGVINALSLPATSTPHRSQSQKIQDNRVYVVTEGPRPGVYQDVFSALERGLQWDGGVLHPKNTVAEANQFFVTEFMGGRVRTT</sequence>
<evidence type="ECO:0000256" key="1">
    <source>
        <dbReference type="SAM" id="MobiDB-lite"/>
    </source>
</evidence>
<feature type="domain" description="Ribonuclease H1 N-terminal" evidence="2">
    <location>
        <begin position="200"/>
        <end position="239"/>
    </location>
</feature>
<feature type="compositionally biased region" description="Basic and acidic residues" evidence="1">
    <location>
        <begin position="47"/>
        <end position="62"/>
    </location>
</feature>
<dbReference type="InterPro" id="IPR009027">
    <property type="entry name" value="Ribosomal_bL9/RNase_H1_N"/>
</dbReference>
<feature type="compositionally biased region" description="Low complexity" evidence="1">
    <location>
        <begin position="63"/>
        <end position="75"/>
    </location>
</feature>
<accession>A0A8H5LRI7</accession>
<feature type="region of interest" description="Disordered" evidence="1">
    <location>
        <begin position="22"/>
        <end position="84"/>
    </location>
</feature>
<dbReference type="Proteomes" id="UP000559256">
    <property type="component" value="Unassembled WGS sequence"/>
</dbReference>
<dbReference type="Pfam" id="PF01693">
    <property type="entry name" value="Cauli_VI"/>
    <property type="match status" value="1"/>
</dbReference>
<dbReference type="InterPro" id="IPR011320">
    <property type="entry name" value="RNase_H1_N"/>
</dbReference>
<feature type="region of interest" description="Disordered" evidence="1">
    <location>
        <begin position="96"/>
        <end position="188"/>
    </location>
</feature>
<dbReference type="EMBL" id="JAACJM010000021">
    <property type="protein sequence ID" value="KAF5366741.1"/>
    <property type="molecule type" value="Genomic_DNA"/>
</dbReference>
<keyword evidence="4" id="KW-1185">Reference proteome</keyword>
<gene>
    <name evidence="3" type="ORF">D9758_006549</name>
</gene>
<feature type="compositionally biased region" description="Low complexity" evidence="1">
    <location>
        <begin position="154"/>
        <end position="188"/>
    </location>
</feature>
<evidence type="ECO:0000259" key="2">
    <source>
        <dbReference type="Pfam" id="PF01693"/>
    </source>
</evidence>
<dbReference type="OrthoDB" id="3037695at2759"/>
<comment type="caution">
    <text evidence="3">The sequence shown here is derived from an EMBL/GenBank/DDBJ whole genome shotgun (WGS) entry which is preliminary data.</text>
</comment>
<name>A0A8H5LRI7_9AGAR</name>